<dbReference type="CDD" id="cd02803">
    <property type="entry name" value="OYE_like_FMN_family"/>
    <property type="match status" value="1"/>
</dbReference>
<feature type="domain" description="NADH:flavin oxidoreductase/NADH oxidase N-terminal" evidence="10">
    <location>
        <begin position="12"/>
        <end position="332"/>
    </location>
</feature>
<evidence type="ECO:0000256" key="2">
    <source>
        <dbReference type="ARBA" id="ARBA00001966"/>
    </source>
</evidence>
<keyword evidence="9" id="KW-0411">Iron-sulfur</keyword>
<evidence type="ECO:0008006" key="14">
    <source>
        <dbReference type="Google" id="ProtNLM"/>
    </source>
</evidence>
<dbReference type="AlphaFoldDB" id="A0A1Y3U9L9"/>
<proteinExistence type="inferred from homology"/>
<dbReference type="Pfam" id="PF07992">
    <property type="entry name" value="Pyr_redox_2"/>
    <property type="match status" value="1"/>
</dbReference>
<dbReference type="SUPFAM" id="SSF51905">
    <property type="entry name" value="FAD/NAD(P)-binding domain"/>
    <property type="match status" value="1"/>
</dbReference>
<evidence type="ECO:0000313" key="13">
    <source>
        <dbReference type="Proteomes" id="UP000195455"/>
    </source>
</evidence>
<comment type="cofactor">
    <cofactor evidence="2">
        <name>[4Fe-4S] cluster</name>
        <dbReference type="ChEBI" id="CHEBI:49883"/>
    </cofactor>
</comment>
<evidence type="ECO:0000256" key="7">
    <source>
        <dbReference type="ARBA" id="ARBA00023002"/>
    </source>
</evidence>
<evidence type="ECO:0000256" key="8">
    <source>
        <dbReference type="ARBA" id="ARBA00023004"/>
    </source>
</evidence>
<keyword evidence="6" id="KW-0479">Metal-binding</keyword>
<organism evidence="12 13">
    <name type="scientific">Anaerotignum lactatifermentans</name>
    <dbReference type="NCBI Taxonomy" id="160404"/>
    <lineage>
        <taxon>Bacteria</taxon>
        <taxon>Bacillati</taxon>
        <taxon>Bacillota</taxon>
        <taxon>Clostridia</taxon>
        <taxon>Lachnospirales</taxon>
        <taxon>Anaerotignaceae</taxon>
        <taxon>Anaerotignum</taxon>
    </lineage>
</organism>
<evidence type="ECO:0000256" key="5">
    <source>
        <dbReference type="ARBA" id="ARBA00022643"/>
    </source>
</evidence>
<dbReference type="GO" id="GO:0046872">
    <property type="term" value="F:metal ion binding"/>
    <property type="evidence" value="ECO:0007669"/>
    <property type="project" value="UniProtKB-KW"/>
</dbReference>
<dbReference type="GO" id="GO:0051536">
    <property type="term" value="F:iron-sulfur cluster binding"/>
    <property type="evidence" value="ECO:0007669"/>
    <property type="project" value="UniProtKB-KW"/>
</dbReference>
<dbReference type="EMBL" id="NFHM01000001">
    <property type="protein sequence ID" value="OUN45476.1"/>
    <property type="molecule type" value="Genomic_DNA"/>
</dbReference>
<evidence type="ECO:0000256" key="3">
    <source>
        <dbReference type="ARBA" id="ARBA00011048"/>
    </source>
</evidence>
<dbReference type="GO" id="GO:0010181">
    <property type="term" value="F:FMN binding"/>
    <property type="evidence" value="ECO:0007669"/>
    <property type="project" value="InterPro"/>
</dbReference>
<dbReference type="InterPro" id="IPR023753">
    <property type="entry name" value="FAD/NAD-binding_dom"/>
</dbReference>
<keyword evidence="7" id="KW-0560">Oxidoreductase</keyword>
<gene>
    <name evidence="12" type="ORF">B5G26_00120</name>
</gene>
<dbReference type="PANTHER" id="PTHR42917:SF2">
    <property type="entry name" value="2,4-DIENOYL-COA REDUCTASE [(2E)-ENOYL-COA-PRODUCING]"/>
    <property type="match status" value="1"/>
</dbReference>
<dbReference type="InterPro" id="IPR036188">
    <property type="entry name" value="FAD/NAD-bd_sf"/>
</dbReference>
<feature type="domain" description="FAD/NAD(P)-binding" evidence="11">
    <location>
        <begin position="379"/>
        <end position="604"/>
    </location>
</feature>
<comment type="caution">
    <text evidence="12">The sequence shown here is derived from an EMBL/GenBank/DDBJ whole genome shotgun (WGS) entry which is preliminary data.</text>
</comment>
<keyword evidence="4" id="KW-0285">Flavoprotein</keyword>
<dbReference type="Pfam" id="PF00724">
    <property type="entry name" value="Oxidored_FMN"/>
    <property type="match status" value="1"/>
</dbReference>
<dbReference type="PANTHER" id="PTHR42917">
    <property type="entry name" value="2,4-DIENOYL-COA REDUCTASE"/>
    <property type="match status" value="1"/>
</dbReference>
<comment type="similarity">
    <text evidence="3">In the N-terminal section; belongs to the NADH:flavin oxidoreductase/NADH oxidase family.</text>
</comment>
<keyword evidence="8" id="KW-0408">Iron</keyword>
<evidence type="ECO:0000256" key="6">
    <source>
        <dbReference type="ARBA" id="ARBA00022723"/>
    </source>
</evidence>
<dbReference type="InterPro" id="IPR051793">
    <property type="entry name" value="NADH:flavin_oxidoreductase"/>
</dbReference>
<evidence type="ECO:0000256" key="9">
    <source>
        <dbReference type="ARBA" id="ARBA00023014"/>
    </source>
</evidence>
<evidence type="ECO:0000259" key="11">
    <source>
        <dbReference type="Pfam" id="PF07992"/>
    </source>
</evidence>
<dbReference type="Gene3D" id="3.20.20.70">
    <property type="entry name" value="Aldolase class I"/>
    <property type="match status" value="1"/>
</dbReference>
<dbReference type="InterPro" id="IPR001155">
    <property type="entry name" value="OxRdtase_FMN_N"/>
</dbReference>
<comment type="cofactor">
    <cofactor evidence="1">
        <name>FMN</name>
        <dbReference type="ChEBI" id="CHEBI:58210"/>
    </cofactor>
</comment>
<keyword evidence="5" id="KW-0288">FMN</keyword>
<dbReference type="GO" id="GO:0016491">
    <property type="term" value="F:oxidoreductase activity"/>
    <property type="evidence" value="ECO:0007669"/>
    <property type="project" value="UniProtKB-KW"/>
</dbReference>
<protein>
    <recommendedName>
        <fullName evidence="14">NADH:flavin oxidoreductase</fullName>
    </recommendedName>
</protein>
<reference evidence="13" key="1">
    <citation type="submission" date="2017-04" db="EMBL/GenBank/DDBJ databases">
        <title>Function of individual gut microbiota members based on whole genome sequencing of pure cultures obtained from chicken caecum.</title>
        <authorList>
            <person name="Medvecky M."/>
            <person name="Cejkova D."/>
            <person name="Polansky O."/>
            <person name="Karasova D."/>
            <person name="Kubasova T."/>
            <person name="Cizek A."/>
            <person name="Rychlik I."/>
        </authorList>
    </citation>
    <scope>NUCLEOTIDE SEQUENCE [LARGE SCALE GENOMIC DNA]</scope>
    <source>
        <strain evidence="13">An75</strain>
    </source>
</reference>
<dbReference type="Gene3D" id="3.40.50.720">
    <property type="entry name" value="NAD(P)-binding Rossmann-like Domain"/>
    <property type="match status" value="1"/>
</dbReference>
<evidence type="ECO:0000259" key="10">
    <source>
        <dbReference type="Pfam" id="PF00724"/>
    </source>
</evidence>
<evidence type="ECO:0000313" key="12">
    <source>
        <dbReference type="EMBL" id="OUN45476.1"/>
    </source>
</evidence>
<evidence type="ECO:0000256" key="4">
    <source>
        <dbReference type="ARBA" id="ARBA00022630"/>
    </source>
</evidence>
<name>A0A1Y3U9L9_9FIRM</name>
<accession>A0A1Y3U9L9</accession>
<dbReference type="SUPFAM" id="SSF51395">
    <property type="entry name" value="FMN-linked oxidoreductases"/>
    <property type="match status" value="1"/>
</dbReference>
<dbReference type="PRINTS" id="PR00411">
    <property type="entry name" value="PNDRDTASEI"/>
</dbReference>
<sequence>MDKGGLEMQFSSAKIRNLELKNRWIMLVMHTGFAEGDALTEREYAFYEERAKGGAAAVTMVLGVNDAGALKKMYHADTLDGNSLKTLAERLHVYDCKLIVQLFHCGRNESRKNHGDKPLLAPSPVASPIFREEPQEMTEEDLLQTKADFAKAAAFCKENGVDAVEISASAGYLLSEFLSPITNLRTDKYGMGEDKGMTYPLEVLQAVRESVGDYPILMKVSGAQMLDGGYELTDTIVFCRKAEQEGFIDAITVTGGWHESPVEQISFYVSKGAYAPLAGAIKKYTSVPVIACNRIQDAETAERVLSEGLCDFVGSARAFLADAHYVEKLQKKEMFNHCQACNHCIMDVLKGKELHCAFCPEAGHEYMENQRRKIATRKEVLVIGGGPAGMYAAKKSAERGFLTTLVCKEDHLGGQLNLAKLPPRKEEIGTFVSYLEHTLKELGVNIILGKEVDVDFVMEKKPYFTVLAMGSEPIIPNLEGLETTTYQLAQNVLRMDDETLKKYGEGQIVIVGGSSLGLELAEFLMNKLPEAKIKILEANSRMGAELGAMARPLLNGLKKAGVQTMCDTRVTSFDGKKVMISIGNQPFFVTADHLILACGSKSVSSSEIAMALMDERLSYAVVGDADHVADVDEGLKSVFELFSRFYLA</sequence>
<dbReference type="PRINTS" id="PR00368">
    <property type="entry name" value="FADPNR"/>
</dbReference>
<dbReference type="Proteomes" id="UP000195455">
    <property type="component" value="Unassembled WGS sequence"/>
</dbReference>
<evidence type="ECO:0000256" key="1">
    <source>
        <dbReference type="ARBA" id="ARBA00001917"/>
    </source>
</evidence>
<dbReference type="InterPro" id="IPR013785">
    <property type="entry name" value="Aldolase_TIM"/>
</dbReference>
<dbReference type="Gene3D" id="3.50.50.60">
    <property type="entry name" value="FAD/NAD(P)-binding domain"/>
    <property type="match status" value="1"/>
</dbReference>